<feature type="binding site" evidence="9">
    <location>
        <begin position="10"/>
        <end position="17"/>
    </location>
    <ligand>
        <name>ATP</name>
        <dbReference type="ChEBI" id="CHEBI:30616"/>
    </ligand>
</feature>
<dbReference type="Gene3D" id="2.40.30.10">
    <property type="entry name" value="Translation factors"/>
    <property type="match status" value="1"/>
</dbReference>
<keyword evidence="2 9" id="KW-0808">Transferase</keyword>
<dbReference type="Proteomes" id="UP000095237">
    <property type="component" value="Unassembled WGS sequence"/>
</dbReference>
<evidence type="ECO:0000256" key="2">
    <source>
        <dbReference type="ARBA" id="ARBA00022679"/>
    </source>
</evidence>
<dbReference type="SUPFAM" id="SSF52402">
    <property type="entry name" value="Adenine nucleotide alpha hydrolases-like"/>
    <property type="match status" value="1"/>
</dbReference>
<keyword evidence="9" id="KW-0963">Cytoplasm</keyword>
<dbReference type="NCBIfam" id="TIGR00420">
    <property type="entry name" value="trmU"/>
    <property type="match status" value="1"/>
</dbReference>
<dbReference type="Gene3D" id="2.30.30.280">
    <property type="entry name" value="Adenine nucleotide alpha hydrolases-like domains"/>
    <property type="match status" value="1"/>
</dbReference>
<keyword evidence="5 9" id="KW-0067">ATP-binding</keyword>
<dbReference type="CDD" id="cd01998">
    <property type="entry name" value="MnmA_TRMU-like"/>
    <property type="match status" value="1"/>
</dbReference>
<name>A0A1E5IM43_ENDTX</name>
<evidence type="ECO:0000313" key="12">
    <source>
        <dbReference type="EMBL" id="OEG71550.1"/>
    </source>
</evidence>
<evidence type="ECO:0000256" key="3">
    <source>
        <dbReference type="ARBA" id="ARBA00022694"/>
    </source>
</evidence>
<dbReference type="InterPro" id="IPR023382">
    <property type="entry name" value="MnmA-like_central_sf"/>
</dbReference>
<dbReference type="InterPro" id="IPR004506">
    <property type="entry name" value="MnmA-like"/>
</dbReference>
<feature type="domain" description="tRNA-specific 2-thiouridylase MnmA-like central" evidence="11">
    <location>
        <begin position="219"/>
        <end position="276"/>
    </location>
</feature>
<dbReference type="Pfam" id="PF20258">
    <property type="entry name" value="tRNA_Me_trans_C"/>
    <property type="match status" value="1"/>
</dbReference>
<comment type="subcellular location">
    <subcellularLocation>
        <location evidence="9">Cytoplasm</location>
    </subcellularLocation>
</comment>
<keyword evidence="6 9" id="KW-0694">RNA-binding</keyword>
<feature type="domain" description="tRNA-specific 2-thiouridylase MnmA-like C-terminal" evidence="10">
    <location>
        <begin position="284"/>
        <end position="359"/>
    </location>
</feature>
<dbReference type="EMBL" id="LNVX01000174">
    <property type="protein sequence ID" value="OEG71550.1"/>
    <property type="molecule type" value="Genomic_DNA"/>
</dbReference>
<organism evidence="12 13">
    <name type="scientific">Endomicrobium trichonymphae</name>
    <dbReference type="NCBI Taxonomy" id="1408204"/>
    <lineage>
        <taxon>Bacteria</taxon>
        <taxon>Pseudomonadati</taxon>
        <taxon>Elusimicrobiota</taxon>
        <taxon>Endomicrobiia</taxon>
        <taxon>Endomicrobiales</taxon>
        <taxon>Endomicrobiaceae</taxon>
        <taxon>Candidatus Endomicrobiellum</taxon>
    </lineage>
</organism>
<dbReference type="AlphaFoldDB" id="A0A1E5IM43"/>
<comment type="catalytic activity">
    <reaction evidence="8 9">
        <text>S-sulfanyl-L-cysteinyl-[protein] + uridine(34) in tRNA + AH2 + ATP = 2-thiouridine(34) in tRNA + L-cysteinyl-[protein] + A + AMP + diphosphate + H(+)</text>
        <dbReference type="Rhea" id="RHEA:47032"/>
        <dbReference type="Rhea" id="RHEA-COMP:10131"/>
        <dbReference type="Rhea" id="RHEA-COMP:11726"/>
        <dbReference type="Rhea" id="RHEA-COMP:11727"/>
        <dbReference type="Rhea" id="RHEA-COMP:11728"/>
        <dbReference type="ChEBI" id="CHEBI:13193"/>
        <dbReference type="ChEBI" id="CHEBI:15378"/>
        <dbReference type="ChEBI" id="CHEBI:17499"/>
        <dbReference type="ChEBI" id="CHEBI:29950"/>
        <dbReference type="ChEBI" id="CHEBI:30616"/>
        <dbReference type="ChEBI" id="CHEBI:33019"/>
        <dbReference type="ChEBI" id="CHEBI:61963"/>
        <dbReference type="ChEBI" id="CHEBI:65315"/>
        <dbReference type="ChEBI" id="CHEBI:87170"/>
        <dbReference type="ChEBI" id="CHEBI:456215"/>
        <dbReference type="EC" id="2.8.1.13"/>
    </reaction>
</comment>
<evidence type="ECO:0000256" key="8">
    <source>
        <dbReference type="ARBA" id="ARBA00051542"/>
    </source>
</evidence>
<dbReference type="HAMAP" id="MF_00144">
    <property type="entry name" value="tRNA_thiouridyl_MnmA"/>
    <property type="match status" value="1"/>
</dbReference>
<dbReference type="NCBIfam" id="NF001138">
    <property type="entry name" value="PRK00143.1"/>
    <property type="match status" value="1"/>
</dbReference>
<dbReference type="EC" id="2.8.1.13" evidence="9"/>
<keyword evidence="4 9" id="KW-0547">Nucleotide-binding</keyword>
<evidence type="ECO:0000256" key="7">
    <source>
        <dbReference type="ARBA" id="ARBA00023157"/>
    </source>
</evidence>
<feature type="binding site" evidence="9">
    <location>
        <position position="135"/>
    </location>
    <ligand>
        <name>ATP</name>
        <dbReference type="ChEBI" id="CHEBI:30616"/>
    </ligand>
</feature>
<evidence type="ECO:0000256" key="4">
    <source>
        <dbReference type="ARBA" id="ARBA00022741"/>
    </source>
</evidence>
<dbReference type="GO" id="GO:0000049">
    <property type="term" value="F:tRNA binding"/>
    <property type="evidence" value="ECO:0007669"/>
    <property type="project" value="UniProtKB-KW"/>
</dbReference>
<evidence type="ECO:0000259" key="11">
    <source>
        <dbReference type="Pfam" id="PF20259"/>
    </source>
</evidence>
<feature type="binding site" evidence="9">
    <location>
        <position position="36"/>
    </location>
    <ligand>
        <name>ATP</name>
        <dbReference type="ChEBI" id="CHEBI:30616"/>
    </ligand>
</feature>
<proteinExistence type="inferred from homology"/>
<dbReference type="Pfam" id="PF20259">
    <property type="entry name" value="tRNA_Me_trans_M"/>
    <property type="match status" value="1"/>
</dbReference>
<comment type="function">
    <text evidence="9">Catalyzes the 2-thiolation of uridine at the wobble position (U34) of tRNA, leading to the formation of s(2)U34.</text>
</comment>
<reference evidence="12 13" key="1">
    <citation type="submission" date="2015-11" db="EMBL/GenBank/DDBJ databases">
        <title>Evidence for parallel genomic evolution in an endosymbiosis of termite gut flagellates.</title>
        <authorList>
            <person name="Zheng H."/>
        </authorList>
    </citation>
    <scope>NUCLEOTIDE SEQUENCE [LARGE SCALE GENOMIC DNA]</scope>
    <source>
        <strain evidence="12 13">CET450</strain>
    </source>
</reference>
<keyword evidence="7" id="KW-1015">Disulfide bond</keyword>
<evidence type="ECO:0000256" key="1">
    <source>
        <dbReference type="ARBA" id="ARBA00022555"/>
    </source>
</evidence>
<keyword evidence="13" id="KW-1185">Reference proteome</keyword>
<feature type="active site" description="Nucleophile" evidence="9">
    <location>
        <position position="109"/>
    </location>
</feature>
<keyword evidence="3 9" id="KW-0819">tRNA processing</keyword>
<dbReference type="Gene3D" id="3.40.50.620">
    <property type="entry name" value="HUPs"/>
    <property type="match status" value="1"/>
</dbReference>
<dbReference type="PANTHER" id="PTHR11933:SF5">
    <property type="entry name" value="MITOCHONDRIAL TRNA-SPECIFIC 2-THIOURIDYLASE 1"/>
    <property type="match status" value="1"/>
</dbReference>
<evidence type="ECO:0000256" key="5">
    <source>
        <dbReference type="ARBA" id="ARBA00022840"/>
    </source>
</evidence>
<dbReference type="FunFam" id="2.30.30.280:FF:000001">
    <property type="entry name" value="tRNA-specific 2-thiouridylase MnmA"/>
    <property type="match status" value="1"/>
</dbReference>
<dbReference type="InterPro" id="IPR046885">
    <property type="entry name" value="MnmA-like_C"/>
</dbReference>
<evidence type="ECO:0000259" key="10">
    <source>
        <dbReference type="Pfam" id="PF20258"/>
    </source>
</evidence>
<dbReference type="GO" id="GO:0005524">
    <property type="term" value="F:ATP binding"/>
    <property type="evidence" value="ECO:0007669"/>
    <property type="project" value="UniProtKB-KW"/>
</dbReference>
<accession>A0A1E5IM43</accession>
<evidence type="ECO:0000256" key="6">
    <source>
        <dbReference type="ARBA" id="ARBA00022884"/>
    </source>
</evidence>
<evidence type="ECO:0000256" key="9">
    <source>
        <dbReference type="HAMAP-Rule" id="MF_00144"/>
    </source>
</evidence>
<feature type="site" description="Interaction with tRNA" evidence="9">
    <location>
        <position position="136"/>
    </location>
</feature>
<dbReference type="Pfam" id="PF03054">
    <property type="entry name" value="tRNA_Me_trans"/>
    <property type="match status" value="1"/>
</dbReference>
<comment type="caution">
    <text evidence="12">The sequence shown here is derived from an EMBL/GenBank/DDBJ whole genome shotgun (WGS) entry which is preliminary data.</text>
</comment>
<feature type="region of interest" description="Interaction with tRNA" evidence="9">
    <location>
        <begin position="159"/>
        <end position="161"/>
    </location>
</feature>
<dbReference type="GO" id="GO:0005737">
    <property type="term" value="C:cytoplasm"/>
    <property type="evidence" value="ECO:0007669"/>
    <property type="project" value="UniProtKB-SubCell"/>
</dbReference>
<evidence type="ECO:0000313" key="13">
    <source>
        <dbReference type="Proteomes" id="UP000095237"/>
    </source>
</evidence>
<feature type="site" description="Interaction with tRNA" evidence="9">
    <location>
        <position position="343"/>
    </location>
</feature>
<dbReference type="GO" id="GO:0103016">
    <property type="term" value="F:tRNA-uridine 2-sulfurtransferase activity"/>
    <property type="evidence" value="ECO:0007669"/>
    <property type="project" value="UniProtKB-EC"/>
</dbReference>
<dbReference type="InterPro" id="IPR046884">
    <property type="entry name" value="MnmA-like_central"/>
</dbReference>
<dbReference type="InterPro" id="IPR014729">
    <property type="entry name" value="Rossmann-like_a/b/a_fold"/>
</dbReference>
<sequence length="360" mass="39927">MFKKMKILIGLSGGVDSAVAAYLLKKQGYEVTGTTMSIWDGSLPSPKTKGNDSCLGPENENIETAYKIADFLKIPLHITDCREEYKKVVLENFRNEYKEGRTPNPCIRCNAYIKFGILPAAVRKTGLSFDKFATGHYANIGFDSSTNMHQLHKAADLNKDQTYFLYRLTQKILSETIFPLGVYTKEQVRNIAKKIGLPVAEKPDSQDFYCGDYDDILQLPANPGDIVDKNGKVLGKHNGIWNYTIGKRKGLGLLGGTKDPLYVINISAKQNIVTIGTKEDLYSSSLTAEKVSWCSILPPKKIIEATAKIRRQHKPEKAFIIPQEDSSVKVEFAQPQMSVTAGQSIVFYKDDTVLGGGVIT</sequence>
<comment type="similarity">
    <text evidence="9">Belongs to the MnmA/TRMU family.</text>
</comment>
<keyword evidence="1 9" id="KW-0820">tRNA-binding</keyword>
<protein>
    <recommendedName>
        <fullName evidence="9">tRNA-specific 2-thiouridylase MnmA</fullName>
        <ecNumber evidence="9">2.8.1.13</ecNumber>
    </recommendedName>
</protein>
<comment type="caution">
    <text evidence="9">Lacks conserved residue(s) required for the propagation of feature annotation.</text>
</comment>
<gene>
    <name evidence="9" type="primary">mnmA</name>
    <name evidence="12" type="ORF">ATZ36_14080</name>
</gene>
<dbReference type="GO" id="GO:0002143">
    <property type="term" value="P:tRNA wobble position uridine thiolation"/>
    <property type="evidence" value="ECO:0007669"/>
    <property type="project" value="TreeGrafter"/>
</dbReference>
<dbReference type="PANTHER" id="PTHR11933">
    <property type="entry name" value="TRNA 5-METHYLAMINOMETHYL-2-THIOURIDYLATE -METHYLTRANSFERASE"/>
    <property type="match status" value="1"/>
</dbReference>